<dbReference type="EMBL" id="EQ973774">
    <property type="protein sequence ID" value="EEF51147.1"/>
    <property type="molecule type" value="Genomic_DNA"/>
</dbReference>
<accession>B9RC76</accession>
<evidence type="ECO:0000313" key="1">
    <source>
        <dbReference type="EMBL" id="EEF51147.1"/>
    </source>
</evidence>
<dbReference type="AlphaFoldDB" id="B9RC76"/>
<organism evidence="1 2">
    <name type="scientific">Ricinus communis</name>
    <name type="common">Castor bean</name>
    <dbReference type="NCBI Taxonomy" id="3988"/>
    <lineage>
        <taxon>Eukaryota</taxon>
        <taxon>Viridiplantae</taxon>
        <taxon>Streptophyta</taxon>
        <taxon>Embryophyta</taxon>
        <taxon>Tracheophyta</taxon>
        <taxon>Spermatophyta</taxon>
        <taxon>Magnoliopsida</taxon>
        <taxon>eudicotyledons</taxon>
        <taxon>Gunneridae</taxon>
        <taxon>Pentapetalae</taxon>
        <taxon>rosids</taxon>
        <taxon>fabids</taxon>
        <taxon>Malpighiales</taxon>
        <taxon>Euphorbiaceae</taxon>
        <taxon>Acalyphoideae</taxon>
        <taxon>Acalypheae</taxon>
        <taxon>Ricinus</taxon>
    </lineage>
</organism>
<name>B9RC76_RICCO</name>
<dbReference type="InParanoid" id="B9RC76"/>
<proteinExistence type="predicted"/>
<dbReference type="Proteomes" id="UP000008311">
    <property type="component" value="Unassembled WGS sequence"/>
</dbReference>
<protein>
    <submittedName>
        <fullName evidence="1">Uncharacterized protein</fullName>
    </submittedName>
</protein>
<reference evidence="2" key="1">
    <citation type="journal article" date="2010" name="Nat. Biotechnol.">
        <title>Draft genome sequence of the oilseed species Ricinus communis.</title>
        <authorList>
            <person name="Chan A.P."/>
            <person name="Crabtree J."/>
            <person name="Zhao Q."/>
            <person name="Lorenzi H."/>
            <person name="Orvis J."/>
            <person name="Puiu D."/>
            <person name="Melake-Berhan A."/>
            <person name="Jones K.M."/>
            <person name="Redman J."/>
            <person name="Chen G."/>
            <person name="Cahoon E.B."/>
            <person name="Gedil M."/>
            <person name="Stanke M."/>
            <person name="Haas B.J."/>
            <person name="Wortman J.R."/>
            <person name="Fraser-Liggett C.M."/>
            <person name="Ravel J."/>
            <person name="Rabinowicz P.D."/>
        </authorList>
    </citation>
    <scope>NUCLEOTIDE SEQUENCE [LARGE SCALE GENOMIC DNA]</scope>
    <source>
        <strain evidence="2">cv. Hale</strain>
    </source>
</reference>
<keyword evidence="2" id="KW-1185">Reference proteome</keyword>
<evidence type="ECO:0000313" key="2">
    <source>
        <dbReference type="Proteomes" id="UP000008311"/>
    </source>
</evidence>
<gene>
    <name evidence="1" type="ORF">RCOM_1686050</name>
</gene>
<sequence length="49" mass="5522">MAETTINSTKRVVVVTGGNREKCKQLAANGKMVVLTAEMRREAKMLWRN</sequence>